<dbReference type="InterPro" id="IPR006140">
    <property type="entry name" value="D-isomer_DH_NAD-bd"/>
</dbReference>
<evidence type="ECO:0000256" key="3">
    <source>
        <dbReference type="ARBA" id="ARBA00023027"/>
    </source>
</evidence>
<keyword evidence="2 4" id="KW-0560">Oxidoreductase</keyword>
<evidence type="ECO:0000259" key="5">
    <source>
        <dbReference type="Pfam" id="PF00389"/>
    </source>
</evidence>
<name>A0A7C3PGI2_9CYAN</name>
<dbReference type="Gene3D" id="3.40.50.720">
    <property type="entry name" value="NAD(P)-binding Rossmann-like Domain"/>
    <property type="match status" value="2"/>
</dbReference>
<feature type="domain" description="D-isomer specific 2-hydroxyacid dehydrogenase NAD-binding" evidence="6">
    <location>
        <begin position="110"/>
        <end position="298"/>
    </location>
</feature>
<dbReference type="EMBL" id="DSRU01000215">
    <property type="protein sequence ID" value="HFM98899.1"/>
    <property type="molecule type" value="Genomic_DNA"/>
</dbReference>
<dbReference type="InterPro" id="IPR029752">
    <property type="entry name" value="D-isomer_DH_CS1"/>
</dbReference>
<dbReference type="InterPro" id="IPR029753">
    <property type="entry name" value="D-isomer_DH_CS"/>
</dbReference>
<dbReference type="AlphaFoldDB" id="A0A7C3PGI2"/>
<dbReference type="InterPro" id="IPR036291">
    <property type="entry name" value="NAD(P)-bd_dom_sf"/>
</dbReference>
<feature type="domain" description="D-isomer specific 2-hydroxyacid dehydrogenase catalytic" evidence="5">
    <location>
        <begin position="4"/>
        <end position="330"/>
    </location>
</feature>
<dbReference type="InterPro" id="IPR006139">
    <property type="entry name" value="D-isomer_2_OHA_DH_cat_dom"/>
</dbReference>
<keyword evidence="3" id="KW-0520">NAD</keyword>
<organism evidence="7">
    <name type="scientific">Oscillatoriales cyanobacterium SpSt-418</name>
    <dbReference type="NCBI Taxonomy" id="2282169"/>
    <lineage>
        <taxon>Bacteria</taxon>
        <taxon>Bacillati</taxon>
        <taxon>Cyanobacteriota</taxon>
        <taxon>Cyanophyceae</taxon>
        <taxon>Oscillatoriophycideae</taxon>
        <taxon>Oscillatoriales</taxon>
    </lineage>
</organism>
<dbReference type="PANTHER" id="PTHR43026:SF1">
    <property type="entry name" value="2-HYDROXYACID DEHYDROGENASE HOMOLOG 1-RELATED"/>
    <property type="match status" value="1"/>
</dbReference>
<dbReference type="PROSITE" id="PS00670">
    <property type="entry name" value="D_2_HYDROXYACID_DH_2"/>
    <property type="match status" value="1"/>
</dbReference>
<comment type="similarity">
    <text evidence="1 4">Belongs to the D-isomer specific 2-hydroxyacid dehydrogenase family.</text>
</comment>
<dbReference type="SUPFAM" id="SSF52283">
    <property type="entry name" value="Formate/glycerate dehydrogenase catalytic domain-like"/>
    <property type="match status" value="1"/>
</dbReference>
<dbReference type="PROSITE" id="PS00065">
    <property type="entry name" value="D_2_HYDROXYACID_DH_1"/>
    <property type="match status" value="1"/>
</dbReference>
<dbReference type="SUPFAM" id="SSF51735">
    <property type="entry name" value="NAD(P)-binding Rossmann-fold domains"/>
    <property type="match status" value="1"/>
</dbReference>
<dbReference type="PROSITE" id="PS00671">
    <property type="entry name" value="D_2_HYDROXYACID_DH_3"/>
    <property type="match status" value="1"/>
</dbReference>
<protein>
    <submittedName>
        <fullName evidence="7">2-hydroxyacid dehydrogenase</fullName>
    </submittedName>
</protein>
<proteinExistence type="inferred from homology"/>
<accession>A0A7C3PGI2</accession>
<comment type="caution">
    <text evidence="7">The sequence shown here is derived from an EMBL/GenBank/DDBJ whole genome shotgun (WGS) entry which is preliminary data.</text>
</comment>
<dbReference type="InterPro" id="IPR058205">
    <property type="entry name" value="D-LDH-like"/>
</dbReference>
<sequence length="341" mass="37447">MKVAFFNTKKYDRSFFELTNSKHNHELFFLEPKLDAVTAPLAEGCQAVCMFVNDKADAQTLEILAAHGIRLLALRCAGFNMVDLKRAAELGITVVRVPAYSPYAVAEHAVGLVLMLNRKLYRAYNRVRGDDFSLDGLMGFDLHGRTVGVIGTGKIGLIFAQIMHGFGCQVLGYDPMPNPSFAAIGAARYVELPELLENSDIISLHCPLVPATHHIIDAEAIDQMKPGVMLINTSRGALLDTKAAISGIKSGKIGYLGIDVYEDEDNIFFENLSDSVLLDDTFQLLQSFSNVVITAHQAFFTKDALQSIADTTLTNITQFERGLPSQNEVKYQEKVIAKSPA</sequence>
<dbReference type="GO" id="GO:0008720">
    <property type="term" value="F:D-lactate dehydrogenase (NAD+) activity"/>
    <property type="evidence" value="ECO:0007669"/>
    <property type="project" value="TreeGrafter"/>
</dbReference>
<evidence type="ECO:0000256" key="4">
    <source>
        <dbReference type="RuleBase" id="RU003719"/>
    </source>
</evidence>
<reference evidence="7" key="1">
    <citation type="journal article" date="2020" name="mSystems">
        <title>Genome- and Community-Level Interaction Insights into Carbon Utilization and Element Cycling Functions of Hydrothermarchaeota in Hydrothermal Sediment.</title>
        <authorList>
            <person name="Zhou Z."/>
            <person name="Liu Y."/>
            <person name="Xu W."/>
            <person name="Pan J."/>
            <person name="Luo Z.H."/>
            <person name="Li M."/>
        </authorList>
    </citation>
    <scope>NUCLEOTIDE SEQUENCE [LARGE SCALE GENOMIC DNA]</scope>
    <source>
        <strain evidence="7">SpSt-418</strain>
    </source>
</reference>
<dbReference type="Pfam" id="PF02826">
    <property type="entry name" value="2-Hacid_dh_C"/>
    <property type="match status" value="1"/>
</dbReference>
<evidence type="ECO:0000256" key="2">
    <source>
        <dbReference type="ARBA" id="ARBA00023002"/>
    </source>
</evidence>
<dbReference type="Pfam" id="PF00389">
    <property type="entry name" value="2-Hacid_dh"/>
    <property type="match status" value="1"/>
</dbReference>
<dbReference type="CDD" id="cd12183">
    <property type="entry name" value="LDH_like_2"/>
    <property type="match status" value="1"/>
</dbReference>
<evidence type="ECO:0000313" key="7">
    <source>
        <dbReference type="EMBL" id="HFM98899.1"/>
    </source>
</evidence>
<evidence type="ECO:0000256" key="1">
    <source>
        <dbReference type="ARBA" id="ARBA00005854"/>
    </source>
</evidence>
<dbReference type="PANTHER" id="PTHR43026">
    <property type="entry name" value="2-HYDROXYACID DEHYDROGENASE HOMOLOG 1-RELATED"/>
    <property type="match status" value="1"/>
</dbReference>
<dbReference type="GO" id="GO:0051287">
    <property type="term" value="F:NAD binding"/>
    <property type="evidence" value="ECO:0007669"/>
    <property type="project" value="InterPro"/>
</dbReference>
<gene>
    <name evidence="7" type="ORF">ENR64_14305</name>
</gene>
<evidence type="ECO:0000259" key="6">
    <source>
        <dbReference type="Pfam" id="PF02826"/>
    </source>
</evidence>